<feature type="chain" id="PRO_5034230318" evidence="2">
    <location>
        <begin position="24"/>
        <end position="380"/>
    </location>
</feature>
<reference evidence="5" key="1">
    <citation type="submission" date="2025-08" db="UniProtKB">
        <authorList>
            <consortium name="RefSeq"/>
        </authorList>
    </citation>
    <scope>IDENTIFICATION</scope>
    <source>
        <tissue evidence="5">Whole sample</tissue>
    </source>
</reference>
<evidence type="ECO:0000313" key="5">
    <source>
        <dbReference type="RefSeq" id="XP_022306155.1"/>
    </source>
</evidence>
<dbReference type="PANTHER" id="PTHR24043:SF8">
    <property type="entry name" value="EGF-LIKE DOMAIN-CONTAINING PROTEIN"/>
    <property type="match status" value="1"/>
</dbReference>
<name>A0A8B8BS84_CRAVI</name>
<dbReference type="InterPro" id="IPR008979">
    <property type="entry name" value="Galactose-bd-like_sf"/>
</dbReference>
<keyword evidence="1" id="KW-0245">EGF-like domain</keyword>
<dbReference type="SMART" id="SM00181">
    <property type="entry name" value="EGF"/>
    <property type="match status" value="4"/>
</dbReference>
<gene>
    <name evidence="5" type="primary">LOC111112712</name>
</gene>
<dbReference type="Gene3D" id="2.60.120.260">
    <property type="entry name" value="Galactose-binding domain-like"/>
    <property type="match status" value="1"/>
</dbReference>
<proteinExistence type="predicted"/>
<organism evidence="4 5">
    <name type="scientific">Crassostrea virginica</name>
    <name type="common">Eastern oyster</name>
    <dbReference type="NCBI Taxonomy" id="6565"/>
    <lineage>
        <taxon>Eukaryota</taxon>
        <taxon>Metazoa</taxon>
        <taxon>Spiralia</taxon>
        <taxon>Lophotrochozoa</taxon>
        <taxon>Mollusca</taxon>
        <taxon>Bivalvia</taxon>
        <taxon>Autobranchia</taxon>
        <taxon>Pteriomorphia</taxon>
        <taxon>Ostreida</taxon>
        <taxon>Ostreoidea</taxon>
        <taxon>Ostreidae</taxon>
        <taxon>Crassostrea</taxon>
    </lineage>
</organism>
<dbReference type="KEGG" id="cvn:111112712"/>
<feature type="domain" description="EGF-like" evidence="3">
    <location>
        <begin position="197"/>
        <end position="227"/>
    </location>
</feature>
<dbReference type="InterPro" id="IPR042635">
    <property type="entry name" value="MEGF10/SREC1/2-like"/>
</dbReference>
<feature type="domain" description="EGF-like" evidence="3">
    <location>
        <begin position="276"/>
        <end position="321"/>
    </location>
</feature>
<dbReference type="GO" id="GO:0005044">
    <property type="term" value="F:scavenger receptor activity"/>
    <property type="evidence" value="ECO:0007669"/>
    <property type="project" value="InterPro"/>
</dbReference>
<dbReference type="SUPFAM" id="SSF49785">
    <property type="entry name" value="Galactose-binding domain-like"/>
    <property type="match status" value="1"/>
</dbReference>
<feature type="domain" description="EGF-like" evidence="3">
    <location>
        <begin position="238"/>
        <end position="274"/>
    </location>
</feature>
<dbReference type="RefSeq" id="XP_022306155.1">
    <property type="nucleotide sequence ID" value="XM_022450447.1"/>
</dbReference>
<dbReference type="GeneID" id="111112712"/>
<sequence>MWKGVIGLLFNSWVVIFCPFGEAYENLALLKPTWQSATLLTYGADRATDGEKYDLSKGGGQCAVSRSGKLTAEWRVDLESLQKIHHVFIQYVTGNRIWDVNNVNTKTFLGFSVYLSNTTDKEDGVLCFRDTNYTRATIPNPVNIECPYHGRYIIYHNNRTHIPYPTDYSNYAFTNLCEVEVYDCPLPGYYGENCSKECPKNCWEGFCDTGIGTCLGCVPGYIGPQCDQECPERFYGHNCLMKCSETCATPGRCDKVNGYCIGGCQAGWRGDMCHLECFEGSYGQGCLNNCSTTCGVLGTCDKVTGFCFGGCQAGWKGDMCESGCENDTFGENCTEACGFCINGEPCHNIDGTCKNGCDLGFQGLHCTEGNTISSILLIRE</sequence>
<dbReference type="OrthoDB" id="6141792at2759"/>
<evidence type="ECO:0000259" key="3">
    <source>
        <dbReference type="SMART" id="SM00181"/>
    </source>
</evidence>
<keyword evidence="2" id="KW-0732">Signal</keyword>
<feature type="domain" description="EGF-like" evidence="3">
    <location>
        <begin position="332"/>
        <end position="367"/>
    </location>
</feature>
<dbReference type="PANTHER" id="PTHR24043">
    <property type="entry name" value="SCAVENGER RECEPTOR CLASS F"/>
    <property type="match status" value="1"/>
</dbReference>
<protein>
    <submittedName>
        <fullName evidence="5">Multiple epidermal growth factor-like domains protein 10</fullName>
    </submittedName>
</protein>
<evidence type="ECO:0000256" key="2">
    <source>
        <dbReference type="SAM" id="SignalP"/>
    </source>
</evidence>
<accession>A0A8B8BS84</accession>
<keyword evidence="4" id="KW-1185">Reference proteome</keyword>
<dbReference type="Gene3D" id="2.170.300.10">
    <property type="entry name" value="Tie2 ligand-binding domain superfamily"/>
    <property type="match status" value="1"/>
</dbReference>
<evidence type="ECO:0000256" key="1">
    <source>
        <dbReference type="ARBA" id="ARBA00022536"/>
    </source>
</evidence>
<evidence type="ECO:0000313" key="4">
    <source>
        <dbReference type="Proteomes" id="UP000694844"/>
    </source>
</evidence>
<dbReference type="InterPro" id="IPR000742">
    <property type="entry name" value="EGF"/>
</dbReference>
<feature type="signal peptide" evidence="2">
    <location>
        <begin position="1"/>
        <end position="23"/>
    </location>
</feature>
<dbReference type="Proteomes" id="UP000694844">
    <property type="component" value="Chromosome 9"/>
</dbReference>
<dbReference type="AlphaFoldDB" id="A0A8B8BS84"/>